<accession>A0A433SQS5</accession>
<evidence type="ECO:0000256" key="3">
    <source>
        <dbReference type="ARBA" id="ARBA00022448"/>
    </source>
</evidence>
<gene>
    <name evidence="9" type="ORF">EGW08_020642</name>
</gene>
<feature type="domain" description="PX" evidence="8">
    <location>
        <begin position="1"/>
        <end position="119"/>
    </location>
</feature>
<reference evidence="9 10" key="1">
    <citation type="submission" date="2019-01" db="EMBL/GenBank/DDBJ databases">
        <title>A draft genome assembly of the solar-powered sea slug Elysia chlorotica.</title>
        <authorList>
            <person name="Cai H."/>
            <person name="Li Q."/>
            <person name="Fang X."/>
            <person name="Li J."/>
            <person name="Curtis N.E."/>
            <person name="Altenburger A."/>
            <person name="Shibata T."/>
            <person name="Feng M."/>
            <person name="Maeda T."/>
            <person name="Schwartz J.A."/>
            <person name="Shigenobu S."/>
            <person name="Lundholm N."/>
            <person name="Nishiyama T."/>
            <person name="Yang H."/>
            <person name="Hasebe M."/>
            <person name="Li S."/>
            <person name="Pierce S.K."/>
            <person name="Wang J."/>
        </authorList>
    </citation>
    <scope>NUCLEOTIDE SEQUENCE [LARGE SCALE GENOMIC DNA]</scope>
    <source>
        <strain evidence="9">EC2010</strain>
        <tissue evidence="9">Whole organism of an adult</tissue>
    </source>
</reference>
<dbReference type="Gene3D" id="3.30.1520.10">
    <property type="entry name" value="Phox-like domain"/>
    <property type="match status" value="1"/>
</dbReference>
<dbReference type="OrthoDB" id="93876at2759"/>
<organism evidence="9 10">
    <name type="scientific">Elysia chlorotica</name>
    <name type="common">Eastern emerald elysia</name>
    <name type="synonym">Sea slug</name>
    <dbReference type="NCBI Taxonomy" id="188477"/>
    <lineage>
        <taxon>Eukaryota</taxon>
        <taxon>Metazoa</taxon>
        <taxon>Spiralia</taxon>
        <taxon>Lophotrochozoa</taxon>
        <taxon>Mollusca</taxon>
        <taxon>Gastropoda</taxon>
        <taxon>Heterobranchia</taxon>
        <taxon>Euthyneura</taxon>
        <taxon>Panpulmonata</taxon>
        <taxon>Sacoglossa</taxon>
        <taxon>Placobranchoidea</taxon>
        <taxon>Plakobranchidae</taxon>
        <taxon>Elysia</taxon>
    </lineage>
</organism>
<dbReference type="InterPro" id="IPR001683">
    <property type="entry name" value="PX_dom"/>
</dbReference>
<evidence type="ECO:0000313" key="9">
    <source>
        <dbReference type="EMBL" id="RUS71598.1"/>
    </source>
</evidence>
<dbReference type="AlphaFoldDB" id="A0A433SQS5"/>
<dbReference type="SUPFAM" id="SSF64268">
    <property type="entry name" value="PX domain"/>
    <property type="match status" value="1"/>
</dbReference>
<comment type="subcellular location">
    <subcellularLocation>
        <location evidence="1">Cytoplasmic vesicle membrane</location>
        <topology evidence="1">Peripheral membrane protein</topology>
        <orientation evidence="1">Cytoplasmic side</orientation>
    </subcellularLocation>
</comment>
<dbReference type="PROSITE" id="PS50195">
    <property type="entry name" value="PX"/>
    <property type="match status" value="1"/>
</dbReference>
<keyword evidence="4" id="KW-0653">Protein transport</keyword>
<dbReference type="SMART" id="SM00312">
    <property type="entry name" value="PX"/>
    <property type="match status" value="1"/>
</dbReference>
<dbReference type="EMBL" id="RQTK01001190">
    <property type="protein sequence ID" value="RUS71598.1"/>
    <property type="molecule type" value="Genomic_DNA"/>
</dbReference>
<comment type="caution">
    <text evidence="9">The sequence shown here is derived from an EMBL/GenBank/DDBJ whole genome shotgun (WGS) entry which is preliminary data.</text>
</comment>
<proteinExistence type="inferred from homology"/>
<dbReference type="InterPro" id="IPR052467">
    <property type="entry name" value="Sorting_nexin_PX-domain"/>
</dbReference>
<keyword evidence="5" id="KW-0446">Lipid-binding</keyword>
<dbReference type="STRING" id="188477.A0A433SQS5"/>
<sequence>MAIQVNVSSFRKVKDDDETYTAFTVDVWVSGIHHVIEKRYSEFEKLHQMLKKVAKTPEFPPKKVLKWNPKVLEQRRVGLDAYFQGLLDQETLPHALLLFLEADSANNTIEFMQAADQKTTHQPVIVLDTSIYLQNKTDDSLPNIITEGVLVGLYSPRSVDFTR</sequence>
<evidence type="ECO:0000256" key="7">
    <source>
        <dbReference type="ARBA" id="ARBA00023329"/>
    </source>
</evidence>
<evidence type="ECO:0000313" key="10">
    <source>
        <dbReference type="Proteomes" id="UP000271974"/>
    </source>
</evidence>
<keyword evidence="3" id="KW-0813">Transport</keyword>
<evidence type="ECO:0000256" key="4">
    <source>
        <dbReference type="ARBA" id="ARBA00022927"/>
    </source>
</evidence>
<dbReference type="InterPro" id="IPR036871">
    <property type="entry name" value="PX_dom_sf"/>
</dbReference>
<evidence type="ECO:0000256" key="6">
    <source>
        <dbReference type="ARBA" id="ARBA00023136"/>
    </source>
</evidence>
<dbReference type="GO" id="GO:1901981">
    <property type="term" value="F:phosphatidylinositol phosphate binding"/>
    <property type="evidence" value="ECO:0007669"/>
    <property type="project" value="TreeGrafter"/>
</dbReference>
<evidence type="ECO:0000256" key="5">
    <source>
        <dbReference type="ARBA" id="ARBA00023121"/>
    </source>
</evidence>
<dbReference type="Proteomes" id="UP000271974">
    <property type="component" value="Unassembled WGS sequence"/>
</dbReference>
<evidence type="ECO:0000259" key="8">
    <source>
        <dbReference type="PROSITE" id="PS50195"/>
    </source>
</evidence>
<comment type="similarity">
    <text evidence="2">Belongs to the sorting nexin family.</text>
</comment>
<evidence type="ECO:0000256" key="2">
    <source>
        <dbReference type="ARBA" id="ARBA00010883"/>
    </source>
</evidence>
<name>A0A433SQS5_ELYCH</name>
<dbReference type="PANTHER" id="PTHR15813:SF9">
    <property type="entry name" value="PX DOMAIN-CONTAINING PROTEIN"/>
    <property type="match status" value="1"/>
</dbReference>
<dbReference type="GO" id="GO:0015031">
    <property type="term" value="P:protein transport"/>
    <property type="evidence" value="ECO:0007669"/>
    <property type="project" value="UniProtKB-KW"/>
</dbReference>
<dbReference type="Pfam" id="PF00787">
    <property type="entry name" value="PX"/>
    <property type="match status" value="1"/>
</dbReference>
<dbReference type="PANTHER" id="PTHR15813">
    <property type="entry name" value="SORTING NEXIN-22 AND 24"/>
    <property type="match status" value="1"/>
</dbReference>
<evidence type="ECO:0000256" key="1">
    <source>
        <dbReference type="ARBA" id="ARBA00004180"/>
    </source>
</evidence>
<dbReference type="GO" id="GO:0030659">
    <property type="term" value="C:cytoplasmic vesicle membrane"/>
    <property type="evidence" value="ECO:0007669"/>
    <property type="project" value="UniProtKB-SubCell"/>
</dbReference>
<keyword evidence="10" id="KW-1185">Reference proteome</keyword>
<protein>
    <recommendedName>
        <fullName evidence="8">PX domain-containing protein</fullName>
    </recommendedName>
</protein>
<keyword evidence="6" id="KW-0472">Membrane</keyword>
<keyword evidence="7" id="KW-0968">Cytoplasmic vesicle</keyword>